<comment type="caution">
    <text evidence="2">The sequence shown here is derived from an EMBL/GenBank/DDBJ whole genome shotgun (WGS) entry which is preliminary data.</text>
</comment>
<evidence type="ECO:0000313" key="3">
    <source>
        <dbReference type="Proteomes" id="UP000482155"/>
    </source>
</evidence>
<gene>
    <name evidence="2" type="ORF">G3574_07930</name>
</gene>
<sequence>MRTPVHPLAFAKAAAAAACILATPAGVLAQTVNGPAPSANPHLTDPVIPPLIIIAPTEVRTDPTLARGCWVRLFAEPDFQGRDDLTVAGPISVPSLHTPEGVDWHARTESILVGPKATLTVYENKDYRDKTMTFKPGEQVPRLREILKFTQSIDSLKIACGK</sequence>
<dbReference type="EMBL" id="JAAIVB010000025">
    <property type="protein sequence ID" value="NEX61002.1"/>
    <property type="molecule type" value="Genomic_DNA"/>
</dbReference>
<feature type="signal peptide" evidence="1">
    <location>
        <begin position="1"/>
        <end position="29"/>
    </location>
</feature>
<dbReference type="Gene3D" id="2.60.20.10">
    <property type="entry name" value="Crystallins"/>
    <property type="match status" value="1"/>
</dbReference>
<feature type="chain" id="PRO_5025648001" description="Calcium-dependent cell adhesion molecule N-terminal domain-containing protein" evidence="1">
    <location>
        <begin position="30"/>
        <end position="162"/>
    </location>
</feature>
<dbReference type="SUPFAM" id="SSF49695">
    <property type="entry name" value="gamma-Crystallin-like"/>
    <property type="match status" value="1"/>
</dbReference>
<keyword evidence="1" id="KW-0732">Signal</keyword>
<evidence type="ECO:0008006" key="4">
    <source>
        <dbReference type="Google" id="ProtNLM"/>
    </source>
</evidence>
<dbReference type="RefSeq" id="WP_163961785.1">
    <property type="nucleotide sequence ID" value="NZ_JAAIVB010000025.1"/>
</dbReference>
<reference evidence="2 3" key="1">
    <citation type="submission" date="2020-02" db="EMBL/GenBank/DDBJ databases">
        <authorList>
            <person name="Kim M.K."/>
        </authorList>
    </citation>
    <scope>NUCLEOTIDE SEQUENCE [LARGE SCALE GENOMIC DNA]</scope>
    <source>
        <strain evidence="2 3">17J57-3</strain>
    </source>
</reference>
<dbReference type="Proteomes" id="UP000482155">
    <property type="component" value="Unassembled WGS sequence"/>
</dbReference>
<keyword evidence="3" id="KW-1185">Reference proteome</keyword>
<name>A0A6B3SRF2_9BURK</name>
<dbReference type="InterPro" id="IPR011024">
    <property type="entry name" value="G_crystallin-like"/>
</dbReference>
<protein>
    <recommendedName>
        <fullName evidence="4">Calcium-dependent cell adhesion molecule N-terminal domain-containing protein</fullName>
    </recommendedName>
</protein>
<evidence type="ECO:0000256" key="1">
    <source>
        <dbReference type="SAM" id="SignalP"/>
    </source>
</evidence>
<dbReference type="AlphaFoldDB" id="A0A6B3SRF2"/>
<organism evidence="2 3">
    <name type="scientific">Noviherbaspirillum galbum</name>
    <dbReference type="NCBI Taxonomy" id="2709383"/>
    <lineage>
        <taxon>Bacteria</taxon>
        <taxon>Pseudomonadati</taxon>
        <taxon>Pseudomonadota</taxon>
        <taxon>Betaproteobacteria</taxon>
        <taxon>Burkholderiales</taxon>
        <taxon>Oxalobacteraceae</taxon>
        <taxon>Noviherbaspirillum</taxon>
    </lineage>
</organism>
<proteinExistence type="predicted"/>
<evidence type="ECO:0000313" key="2">
    <source>
        <dbReference type="EMBL" id="NEX61002.1"/>
    </source>
</evidence>
<accession>A0A6B3SRF2</accession>